<evidence type="ECO:0000313" key="3">
    <source>
        <dbReference type="Proteomes" id="UP000813444"/>
    </source>
</evidence>
<dbReference type="PANTHER" id="PTHR43157">
    <property type="entry name" value="PHOSPHATIDYLINOSITOL-GLYCAN BIOSYNTHESIS CLASS F PROTEIN-RELATED"/>
    <property type="match status" value="1"/>
</dbReference>
<dbReference type="InterPro" id="IPR036291">
    <property type="entry name" value="NAD(P)-bd_dom_sf"/>
</dbReference>
<evidence type="ECO:0008006" key="4">
    <source>
        <dbReference type="Google" id="ProtNLM"/>
    </source>
</evidence>
<name>A0A8K0SJG2_9HYPO</name>
<dbReference type="SUPFAM" id="SSF51735">
    <property type="entry name" value="NAD(P)-binding Rossmann-fold domains"/>
    <property type="match status" value="1"/>
</dbReference>
<dbReference type="Proteomes" id="UP000813444">
    <property type="component" value="Unassembled WGS sequence"/>
</dbReference>
<keyword evidence="1" id="KW-0560">Oxidoreductase</keyword>
<dbReference type="OrthoDB" id="191139at2759"/>
<dbReference type="Pfam" id="PF00106">
    <property type="entry name" value="adh_short"/>
    <property type="match status" value="1"/>
</dbReference>
<evidence type="ECO:0000256" key="1">
    <source>
        <dbReference type="ARBA" id="ARBA00023002"/>
    </source>
</evidence>
<sequence length="320" mass="35527">MFSIGNSFDPNTDIPDLSGRVFVVTGGNAGIGFGVSAHLLQHNCKKLYLLGKKEKHLKDAEKNLEKYGDIARVEFIQIELEDLHHTDKVAKRLASELERLDALILNAGLGVGVYSLTKDGVDSHMQVNVFAQYHLAMTLLPKLIATPNSRLCFQSSEMHRMAPSSIQFADMQEINQDIGATYLYNRTKLALVLFVHALKRRKDRGELGLKPGHAPWINATHPGAVDTDQKKQAEDAYGTLGKVGAAVVRPFMSDPVDKGCRSILFAATSDQIAEKKIDGAYIVPDCEVTEPSSDSQKVDLQERLWRLTEDLLQEKLETER</sequence>
<gene>
    <name evidence="2" type="ORF">B0I35DRAFT_437925</name>
</gene>
<proteinExistence type="predicted"/>
<organism evidence="2 3">
    <name type="scientific">Stachybotrys elegans</name>
    <dbReference type="NCBI Taxonomy" id="80388"/>
    <lineage>
        <taxon>Eukaryota</taxon>
        <taxon>Fungi</taxon>
        <taxon>Dikarya</taxon>
        <taxon>Ascomycota</taxon>
        <taxon>Pezizomycotina</taxon>
        <taxon>Sordariomycetes</taxon>
        <taxon>Hypocreomycetidae</taxon>
        <taxon>Hypocreales</taxon>
        <taxon>Stachybotryaceae</taxon>
        <taxon>Stachybotrys</taxon>
    </lineage>
</organism>
<dbReference type="EMBL" id="JAGPNK010000011">
    <property type="protein sequence ID" value="KAH7311344.1"/>
    <property type="molecule type" value="Genomic_DNA"/>
</dbReference>
<comment type="caution">
    <text evidence="2">The sequence shown here is derived from an EMBL/GenBank/DDBJ whole genome shotgun (WGS) entry which is preliminary data.</text>
</comment>
<dbReference type="InterPro" id="IPR002347">
    <property type="entry name" value="SDR_fam"/>
</dbReference>
<dbReference type="PRINTS" id="PR00081">
    <property type="entry name" value="GDHRDH"/>
</dbReference>
<reference evidence="2" key="1">
    <citation type="journal article" date="2021" name="Nat. Commun.">
        <title>Genetic determinants of endophytism in the Arabidopsis root mycobiome.</title>
        <authorList>
            <person name="Mesny F."/>
            <person name="Miyauchi S."/>
            <person name="Thiergart T."/>
            <person name="Pickel B."/>
            <person name="Atanasova L."/>
            <person name="Karlsson M."/>
            <person name="Huettel B."/>
            <person name="Barry K.W."/>
            <person name="Haridas S."/>
            <person name="Chen C."/>
            <person name="Bauer D."/>
            <person name="Andreopoulos W."/>
            <person name="Pangilinan J."/>
            <person name="LaButti K."/>
            <person name="Riley R."/>
            <person name="Lipzen A."/>
            <person name="Clum A."/>
            <person name="Drula E."/>
            <person name="Henrissat B."/>
            <person name="Kohler A."/>
            <person name="Grigoriev I.V."/>
            <person name="Martin F.M."/>
            <person name="Hacquard S."/>
        </authorList>
    </citation>
    <scope>NUCLEOTIDE SEQUENCE</scope>
    <source>
        <strain evidence="2">MPI-CAGE-CH-0235</strain>
    </source>
</reference>
<dbReference type="GO" id="GO:0016491">
    <property type="term" value="F:oxidoreductase activity"/>
    <property type="evidence" value="ECO:0007669"/>
    <property type="project" value="UniProtKB-KW"/>
</dbReference>
<evidence type="ECO:0000313" key="2">
    <source>
        <dbReference type="EMBL" id="KAH7311344.1"/>
    </source>
</evidence>
<protein>
    <recommendedName>
        <fullName evidence="4">NAD(P)-binding protein</fullName>
    </recommendedName>
</protein>
<dbReference type="PANTHER" id="PTHR43157:SF31">
    <property type="entry name" value="PHOSPHATIDYLINOSITOL-GLYCAN BIOSYNTHESIS CLASS F PROTEIN"/>
    <property type="match status" value="1"/>
</dbReference>
<keyword evidence="3" id="KW-1185">Reference proteome</keyword>
<dbReference type="Gene3D" id="3.40.50.720">
    <property type="entry name" value="NAD(P)-binding Rossmann-like Domain"/>
    <property type="match status" value="1"/>
</dbReference>
<dbReference type="AlphaFoldDB" id="A0A8K0SJG2"/>
<accession>A0A8K0SJG2</accession>